<dbReference type="Pfam" id="PF08843">
    <property type="entry name" value="AbiEii"/>
    <property type="match status" value="1"/>
</dbReference>
<sequence length="113" mass="12948">MITLEFLENVSVKNQTNVVNVIREYCQHLFLSYFYQEDDSEQVLFKGGTALKIIHQSPRFSEDLDFSGFSISFKKIEDLLETILSKMEGEGIETDIVESKKTTGGYLGVIHFQ</sequence>
<proteinExistence type="predicted"/>
<dbReference type="Proteomes" id="UP000229227">
    <property type="component" value="Unassembled WGS sequence"/>
</dbReference>
<dbReference type="InterPro" id="IPR014942">
    <property type="entry name" value="AbiEii"/>
</dbReference>
<feature type="non-terminal residue" evidence="1">
    <location>
        <position position="113"/>
    </location>
</feature>
<dbReference type="Gene3D" id="3.10.450.620">
    <property type="entry name" value="JHP933, nucleotidyltransferase-like core domain"/>
    <property type="match status" value="1"/>
</dbReference>
<evidence type="ECO:0000313" key="2">
    <source>
        <dbReference type="Proteomes" id="UP000229227"/>
    </source>
</evidence>
<dbReference type="AlphaFoldDB" id="A0A2M6ZGY3"/>
<evidence type="ECO:0008006" key="3">
    <source>
        <dbReference type="Google" id="ProtNLM"/>
    </source>
</evidence>
<reference evidence="2" key="1">
    <citation type="submission" date="2017-09" db="EMBL/GenBank/DDBJ databases">
        <title>Depth-based differentiation of microbial function through sediment-hosted aquifers and enrichment of novel symbionts in the deep terrestrial subsurface.</title>
        <authorList>
            <person name="Probst A.J."/>
            <person name="Ladd B."/>
            <person name="Jarett J.K."/>
            <person name="Geller-Mcgrath D.E."/>
            <person name="Sieber C.M.K."/>
            <person name="Emerson J.B."/>
            <person name="Anantharaman K."/>
            <person name="Thomas B.C."/>
            <person name="Malmstrom R."/>
            <person name="Stieglmeier M."/>
            <person name="Klingl A."/>
            <person name="Woyke T."/>
            <person name="Ryan C.M."/>
            <person name="Banfield J.F."/>
        </authorList>
    </citation>
    <scope>NUCLEOTIDE SEQUENCE [LARGE SCALE GENOMIC DNA]</scope>
</reference>
<comment type="caution">
    <text evidence="1">The sequence shown here is derived from an EMBL/GenBank/DDBJ whole genome shotgun (WGS) entry which is preliminary data.</text>
</comment>
<dbReference type="EMBL" id="PEWN01000052">
    <property type="protein sequence ID" value="PIU51647.1"/>
    <property type="molecule type" value="Genomic_DNA"/>
</dbReference>
<name>A0A2M6ZGY3_9BACT</name>
<protein>
    <recommendedName>
        <fullName evidence="3">Nucleotidyl transferase AbiEii/AbiGii toxin family protein</fullName>
    </recommendedName>
</protein>
<gene>
    <name evidence="1" type="ORF">COS91_03400</name>
</gene>
<organism evidence="1 2">
    <name type="scientific">Candidatus Desantisbacteria bacterium CG07_land_8_20_14_0_80_39_15</name>
    <dbReference type="NCBI Taxonomy" id="1974549"/>
    <lineage>
        <taxon>Bacteria</taxon>
        <taxon>Candidatus Desantisiibacteriota</taxon>
    </lineage>
</organism>
<evidence type="ECO:0000313" key="1">
    <source>
        <dbReference type="EMBL" id="PIU51647.1"/>
    </source>
</evidence>
<accession>A0A2M6ZGY3</accession>